<feature type="transmembrane region" description="Helical" evidence="1">
    <location>
        <begin position="50"/>
        <end position="72"/>
    </location>
</feature>
<proteinExistence type="predicted"/>
<dbReference type="Gene3D" id="1.20.144.10">
    <property type="entry name" value="Phosphatidic acid phosphatase type 2/haloperoxidase"/>
    <property type="match status" value="1"/>
</dbReference>
<keyword evidence="1" id="KW-1133">Transmembrane helix</keyword>
<evidence type="ECO:0000313" key="2">
    <source>
        <dbReference type="EMBL" id="TQF74153.1"/>
    </source>
</evidence>
<dbReference type="SUPFAM" id="SSF48317">
    <property type="entry name" value="Acid phosphatase/Vanadium-dependent haloperoxidase"/>
    <property type="match status" value="1"/>
</dbReference>
<gene>
    <name evidence="2" type="ORF">FK531_05770</name>
</gene>
<reference evidence="2 3" key="1">
    <citation type="submission" date="2019-06" db="EMBL/GenBank/DDBJ databases">
        <title>Rhodococcus spaelei sp. nov., isolated from a cave.</title>
        <authorList>
            <person name="Lee S.D."/>
        </authorList>
    </citation>
    <scope>NUCLEOTIDE SEQUENCE [LARGE SCALE GENOMIC DNA]</scope>
    <source>
        <strain evidence="2 3">C9-5</strain>
    </source>
</reference>
<protein>
    <recommendedName>
        <fullName evidence="4">Phosphatase PAP2 family protein</fullName>
    </recommendedName>
</protein>
<keyword evidence="3" id="KW-1185">Reference proteome</keyword>
<accession>A0A541BP90</accession>
<evidence type="ECO:0000256" key="1">
    <source>
        <dbReference type="SAM" id="Phobius"/>
    </source>
</evidence>
<sequence length="198" mass="21355">MTARNLLRWWPPMGVLAMIALGLAVGRGSTSVDAAFLDDAREVTGQRPTWLLAFTDWWLLGPVLAASLAVALWRRQWRLAAVVAVCPWLVLTINQVLKHLFDRRNGPYLEYPSGHTTLVVVVTGMALLVVGVRWWAVAVVAVVCALGMLGLVTNGFHYLTDTIGAALLTTALVCLAARVAGLMPARPPGGGRHEEPAD</sequence>
<feature type="transmembrane region" description="Helical" evidence="1">
    <location>
        <begin position="79"/>
        <end position="97"/>
    </location>
</feature>
<feature type="transmembrane region" description="Helical" evidence="1">
    <location>
        <begin position="137"/>
        <end position="157"/>
    </location>
</feature>
<dbReference type="EMBL" id="VIGH01000002">
    <property type="protein sequence ID" value="TQF74153.1"/>
    <property type="molecule type" value="Genomic_DNA"/>
</dbReference>
<evidence type="ECO:0008006" key="4">
    <source>
        <dbReference type="Google" id="ProtNLM"/>
    </source>
</evidence>
<dbReference type="AlphaFoldDB" id="A0A541BP90"/>
<feature type="transmembrane region" description="Helical" evidence="1">
    <location>
        <begin position="109"/>
        <end position="130"/>
    </location>
</feature>
<dbReference type="Proteomes" id="UP000316256">
    <property type="component" value="Unassembled WGS sequence"/>
</dbReference>
<organism evidence="2 3">
    <name type="scientific">Rhodococcus spelaei</name>
    <dbReference type="NCBI Taxonomy" id="2546320"/>
    <lineage>
        <taxon>Bacteria</taxon>
        <taxon>Bacillati</taxon>
        <taxon>Actinomycetota</taxon>
        <taxon>Actinomycetes</taxon>
        <taxon>Mycobacteriales</taxon>
        <taxon>Nocardiaceae</taxon>
        <taxon>Rhodococcus</taxon>
    </lineage>
</organism>
<keyword evidence="1" id="KW-0472">Membrane</keyword>
<dbReference type="RefSeq" id="WP_142096115.1">
    <property type="nucleotide sequence ID" value="NZ_VIGH01000002.1"/>
</dbReference>
<comment type="caution">
    <text evidence="2">The sequence shown here is derived from an EMBL/GenBank/DDBJ whole genome shotgun (WGS) entry which is preliminary data.</text>
</comment>
<evidence type="ECO:0000313" key="3">
    <source>
        <dbReference type="Proteomes" id="UP000316256"/>
    </source>
</evidence>
<dbReference type="OrthoDB" id="4764155at2"/>
<name>A0A541BP90_9NOCA</name>
<dbReference type="InterPro" id="IPR036938">
    <property type="entry name" value="PAP2/HPO_sf"/>
</dbReference>
<keyword evidence="1" id="KW-0812">Transmembrane</keyword>
<feature type="transmembrane region" description="Helical" evidence="1">
    <location>
        <begin position="163"/>
        <end position="183"/>
    </location>
</feature>